<feature type="transmembrane region" description="Helical" evidence="2">
    <location>
        <begin position="55"/>
        <end position="76"/>
    </location>
</feature>
<accession>A0A835RCM3</accession>
<dbReference type="Proteomes" id="UP000636800">
    <property type="component" value="Chromosome 3"/>
</dbReference>
<comment type="caution">
    <text evidence="4">The sequence shown here is derived from an EMBL/GenBank/DDBJ whole genome shotgun (WGS) entry which is preliminary data.</text>
</comment>
<organism evidence="4 6">
    <name type="scientific">Vanilla planifolia</name>
    <name type="common">Vanilla</name>
    <dbReference type="NCBI Taxonomy" id="51239"/>
    <lineage>
        <taxon>Eukaryota</taxon>
        <taxon>Viridiplantae</taxon>
        <taxon>Streptophyta</taxon>
        <taxon>Embryophyta</taxon>
        <taxon>Tracheophyta</taxon>
        <taxon>Spermatophyta</taxon>
        <taxon>Magnoliopsida</taxon>
        <taxon>Liliopsida</taxon>
        <taxon>Asparagales</taxon>
        <taxon>Orchidaceae</taxon>
        <taxon>Vanilloideae</taxon>
        <taxon>Vanilleae</taxon>
        <taxon>Vanilla</taxon>
    </lineage>
</organism>
<evidence type="ECO:0000313" key="5">
    <source>
        <dbReference type="Proteomes" id="UP000636800"/>
    </source>
</evidence>
<reference evidence="5 6" key="1">
    <citation type="journal article" date="2020" name="Nat. Food">
        <title>A phased Vanilla planifolia genome enables genetic improvement of flavour and production.</title>
        <authorList>
            <person name="Hasing T."/>
            <person name="Tang H."/>
            <person name="Brym M."/>
            <person name="Khazi F."/>
            <person name="Huang T."/>
            <person name="Chambers A.H."/>
        </authorList>
    </citation>
    <scope>NUCLEOTIDE SEQUENCE [LARGE SCALE GENOMIC DNA]</scope>
    <source>
        <tissue evidence="4">Leaf</tissue>
    </source>
</reference>
<dbReference type="Proteomes" id="UP000639772">
    <property type="component" value="Chromosome 3"/>
</dbReference>
<name>A0A835RCM3_VANPL</name>
<evidence type="ECO:0000256" key="2">
    <source>
        <dbReference type="SAM" id="Phobius"/>
    </source>
</evidence>
<evidence type="ECO:0000313" key="4">
    <source>
        <dbReference type="EMBL" id="KAG0489846.1"/>
    </source>
</evidence>
<keyword evidence="5" id="KW-1185">Reference proteome</keyword>
<keyword evidence="2" id="KW-0472">Membrane</keyword>
<proteinExistence type="predicted"/>
<protein>
    <submittedName>
        <fullName evidence="4">Uncharacterized protein</fullName>
    </submittedName>
</protein>
<keyword evidence="2" id="KW-0812">Transmembrane</keyword>
<evidence type="ECO:0000313" key="6">
    <source>
        <dbReference type="Proteomes" id="UP000639772"/>
    </source>
</evidence>
<sequence>MAVGGRYTDISYGLAIEQDSGLFVTSSPIAGVTQRTASKRSTQERERVASMAEDAIVGGSGLTAVVVALAAGSLAIRDGEQLATSSRSQSSSMIDLKRCMPSGTE</sequence>
<feature type="region of interest" description="Disordered" evidence="1">
    <location>
        <begin position="85"/>
        <end position="105"/>
    </location>
</feature>
<dbReference type="EMBL" id="JADCNL010000003">
    <property type="protein sequence ID" value="KAG0488171.1"/>
    <property type="molecule type" value="Genomic_DNA"/>
</dbReference>
<gene>
    <name evidence="4" type="ORF">HPP92_006709</name>
    <name evidence="3" type="ORF">HPP92_006982</name>
</gene>
<dbReference type="AlphaFoldDB" id="A0A835RCM3"/>
<dbReference type="EMBL" id="JADCNM010000003">
    <property type="protein sequence ID" value="KAG0489846.1"/>
    <property type="molecule type" value="Genomic_DNA"/>
</dbReference>
<evidence type="ECO:0000256" key="1">
    <source>
        <dbReference type="SAM" id="MobiDB-lite"/>
    </source>
</evidence>
<keyword evidence="2" id="KW-1133">Transmembrane helix</keyword>
<evidence type="ECO:0000313" key="3">
    <source>
        <dbReference type="EMBL" id="KAG0488171.1"/>
    </source>
</evidence>